<keyword evidence="3" id="KW-0479">Metal-binding</keyword>
<dbReference type="InterPro" id="IPR017896">
    <property type="entry name" value="4Fe4S_Fe-S-bd"/>
</dbReference>
<dbReference type="CDD" id="cd10553">
    <property type="entry name" value="PhsB_like"/>
    <property type="match status" value="1"/>
</dbReference>
<dbReference type="SUPFAM" id="SSF54862">
    <property type="entry name" value="4Fe-4S ferredoxins"/>
    <property type="match status" value="1"/>
</dbReference>
<dbReference type="AlphaFoldDB" id="A0A6N7IS15"/>
<proteinExistence type="predicted"/>
<keyword evidence="6" id="KW-0408">Iron</keyword>
<dbReference type="GO" id="GO:0046872">
    <property type="term" value="F:metal ion binding"/>
    <property type="evidence" value="ECO:0007669"/>
    <property type="project" value="UniProtKB-KW"/>
</dbReference>
<dbReference type="Gene3D" id="3.30.70.20">
    <property type="match status" value="2"/>
</dbReference>
<dbReference type="EMBL" id="WHYR01000030">
    <property type="protein sequence ID" value="MQL52842.1"/>
    <property type="molecule type" value="Genomic_DNA"/>
</dbReference>
<feature type="domain" description="4Fe-4S ferredoxin-type" evidence="8">
    <location>
        <begin position="83"/>
        <end position="112"/>
    </location>
</feature>
<feature type="domain" description="4Fe-4S ferredoxin-type" evidence="8">
    <location>
        <begin position="50"/>
        <end position="81"/>
    </location>
</feature>
<keyword evidence="2" id="KW-0004">4Fe-4S</keyword>
<evidence type="ECO:0000256" key="4">
    <source>
        <dbReference type="ARBA" id="ARBA00022737"/>
    </source>
</evidence>
<keyword evidence="4" id="KW-0677">Repeat</keyword>
<reference evidence="9 10" key="1">
    <citation type="submission" date="2019-10" db="EMBL/GenBank/DDBJ databases">
        <title>Comparative genomics of sulfur disproportionating microorganisms.</title>
        <authorList>
            <person name="Ward L.M."/>
            <person name="Bertran E."/>
            <person name="Johnston D."/>
        </authorList>
    </citation>
    <scope>NUCLEOTIDE SEQUENCE [LARGE SCALE GENOMIC DNA]</scope>
    <source>
        <strain evidence="9 10">DSM 14055</strain>
    </source>
</reference>
<name>A0A6N7IS15_9FIRM</name>
<dbReference type="InterPro" id="IPR050954">
    <property type="entry name" value="ET_IronSulfur_Cluster-Binding"/>
</dbReference>
<gene>
    <name evidence="9" type="ORF">GFC01_11345</name>
</gene>
<evidence type="ECO:0000256" key="5">
    <source>
        <dbReference type="ARBA" id="ARBA00022982"/>
    </source>
</evidence>
<dbReference type="Proteomes" id="UP000441717">
    <property type="component" value="Unassembled WGS sequence"/>
</dbReference>
<evidence type="ECO:0000313" key="10">
    <source>
        <dbReference type="Proteomes" id="UP000441717"/>
    </source>
</evidence>
<evidence type="ECO:0000256" key="1">
    <source>
        <dbReference type="ARBA" id="ARBA00022448"/>
    </source>
</evidence>
<evidence type="ECO:0000256" key="7">
    <source>
        <dbReference type="ARBA" id="ARBA00023014"/>
    </source>
</evidence>
<dbReference type="InterPro" id="IPR017900">
    <property type="entry name" value="4Fe4S_Fe_S_CS"/>
</dbReference>
<evidence type="ECO:0000256" key="3">
    <source>
        <dbReference type="ARBA" id="ARBA00022723"/>
    </source>
</evidence>
<dbReference type="PROSITE" id="PS51379">
    <property type="entry name" value="4FE4S_FER_2"/>
    <property type="match status" value="2"/>
</dbReference>
<keyword evidence="7" id="KW-0411">Iron-sulfur</keyword>
<keyword evidence="10" id="KW-1185">Reference proteome</keyword>
<organism evidence="9 10">
    <name type="scientific">Desulfofundulus thermobenzoicus</name>
    <dbReference type="NCBI Taxonomy" id="29376"/>
    <lineage>
        <taxon>Bacteria</taxon>
        <taxon>Bacillati</taxon>
        <taxon>Bacillota</taxon>
        <taxon>Clostridia</taxon>
        <taxon>Eubacteriales</taxon>
        <taxon>Peptococcaceae</taxon>
        <taxon>Desulfofundulus</taxon>
    </lineage>
</organism>
<evidence type="ECO:0000313" key="9">
    <source>
        <dbReference type="EMBL" id="MQL52842.1"/>
    </source>
</evidence>
<protein>
    <submittedName>
        <fullName evidence="9">4Fe-4S dicluster domain-containing protein</fullName>
    </submittedName>
</protein>
<evidence type="ECO:0000259" key="8">
    <source>
        <dbReference type="PROSITE" id="PS51379"/>
    </source>
</evidence>
<dbReference type="PROSITE" id="PS00198">
    <property type="entry name" value="4FE4S_FER_1"/>
    <property type="match status" value="1"/>
</dbReference>
<dbReference type="PANTHER" id="PTHR43177:SF5">
    <property type="entry name" value="ANAEROBIC DIMETHYL SULFOXIDE REDUCTASE CHAIN B-RELATED"/>
    <property type="match status" value="1"/>
</dbReference>
<dbReference type="PANTHER" id="PTHR43177">
    <property type="entry name" value="PROTEIN NRFC"/>
    <property type="match status" value="1"/>
</dbReference>
<dbReference type="RefSeq" id="WP_152947271.1">
    <property type="nucleotide sequence ID" value="NZ_WHYR01000030.1"/>
</dbReference>
<evidence type="ECO:0000256" key="6">
    <source>
        <dbReference type="ARBA" id="ARBA00023004"/>
    </source>
</evidence>
<evidence type="ECO:0000256" key="2">
    <source>
        <dbReference type="ARBA" id="ARBA00022485"/>
    </source>
</evidence>
<sequence>MSYYSLHQNERKCISCHSCEVQCMVNKGLPPGSRLNEIIAVGPVKVEGQPRVLYLFMSCFHCEVPWCVRACPTGAMQKRAKDGVVFVDQEICVGCKSCILACPWGAPQWDEKKGKVIKCDYCKDRIDAGLKPACVSACPTNSLGFDRTERVPNEKRKQFARQIFEAKYATRGL</sequence>
<dbReference type="OrthoDB" id="9810688at2"/>
<accession>A0A6N7IS15</accession>
<comment type="caution">
    <text evidence="9">The sequence shown here is derived from an EMBL/GenBank/DDBJ whole genome shotgun (WGS) entry which is preliminary data.</text>
</comment>
<dbReference type="Pfam" id="PF13247">
    <property type="entry name" value="Fer4_11"/>
    <property type="match status" value="1"/>
</dbReference>
<keyword evidence="5" id="KW-0249">Electron transport</keyword>
<dbReference type="GO" id="GO:0051539">
    <property type="term" value="F:4 iron, 4 sulfur cluster binding"/>
    <property type="evidence" value="ECO:0007669"/>
    <property type="project" value="UniProtKB-KW"/>
</dbReference>
<keyword evidence="1" id="KW-0813">Transport</keyword>